<gene>
    <name evidence="2" type="primary">crtN</name>
    <name evidence="2" type="ORF">JDO7802_03320</name>
</gene>
<evidence type="ECO:0000313" key="3">
    <source>
        <dbReference type="Proteomes" id="UP000049222"/>
    </source>
</evidence>
<dbReference type="PANTHER" id="PTHR16128">
    <property type="entry name" value="FAD/NAD(P)-BINDING OXIDOREDUCTASE FAMILY PROTEIN"/>
    <property type="match status" value="1"/>
</dbReference>
<dbReference type="SUPFAM" id="SSF51905">
    <property type="entry name" value="FAD/NAD(P)-binding domain"/>
    <property type="match status" value="1"/>
</dbReference>
<evidence type="ECO:0000259" key="1">
    <source>
        <dbReference type="Pfam" id="PF01593"/>
    </source>
</evidence>
<organism evidence="2 3">
    <name type="scientific">Jannaschia donghaensis</name>
    <dbReference type="NCBI Taxonomy" id="420998"/>
    <lineage>
        <taxon>Bacteria</taxon>
        <taxon>Pseudomonadati</taxon>
        <taxon>Pseudomonadota</taxon>
        <taxon>Alphaproteobacteria</taxon>
        <taxon>Rhodobacterales</taxon>
        <taxon>Roseobacteraceae</taxon>
        <taxon>Jannaschia</taxon>
    </lineage>
</organism>
<evidence type="ECO:0000313" key="2">
    <source>
        <dbReference type="EMBL" id="CTQ51281.1"/>
    </source>
</evidence>
<dbReference type="EMBL" id="CXSU01000012">
    <property type="protein sequence ID" value="CTQ51281.1"/>
    <property type="molecule type" value="Genomic_DNA"/>
</dbReference>
<dbReference type="Proteomes" id="UP000049222">
    <property type="component" value="Unassembled WGS sequence"/>
</dbReference>
<dbReference type="STRING" id="420998.JDO7802_03320"/>
<dbReference type="Gene3D" id="3.90.660.10">
    <property type="match status" value="1"/>
</dbReference>
<dbReference type="Gene3D" id="3.50.50.60">
    <property type="entry name" value="FAD/NAD(P)-binding domain"/>
    <property type="match status" value="1"/>
</dbReference>
<name>A0A0M6YLP6_9RHOB</name>
<dbReference type="AlphaFoldDB" id="A0A0M6YLP6"/>
<reference evidence="2 3" key="1">
    <citation type="submission" date="2015-07" db="EMBL/GenBank/DDBJ databases">
        <authorList>
            <person name="Noorani M."/>
        </authorList>
    </citation>
    <scope>NUCLEOTIDE SEQUENCE [LARGE SCALE GENOMIC DNA]</scope>
    <source>
        <strain evidence="2 3">CECT 7802</strain>
    </source>
</reference>
<dbReference type="EC" id="1.3.8.2" evidence="2"/>
<dbReference type="PANTHER" id="PTHR16128:SF5">
    <property type="entry name" value="FAD_NAD(P)-BINDING OXIDOREDUCTASE FAMILY PROTEIN"/>
    <property type="match status" value="1"/>
</dbReference>
<dbReference type="InterPro" id="IPR002937">
    <property type="entry name" value="Amino_oxidase"/>
</dbReference>
<dbReference type="GO" id="GO:0102223">
    <property type="term" value="F:4,4'-diapophytoene desaturase (4,4'-diaponeurosporene-forming)"/>
    <property type="evidence" value="ECO:0007669"/>
    <property type="project" value="UniProtKB-EC"/>
</dbReference>
<dbReference type="Pfam" id="PF13450">
    <property type="entry name" value="NAD_binding_8"/>
    <property type="match status" value="1"/>
</dbReference>
<keyword evidence="2" id="KW-0560">Oxidoreductase</keyword>
<protein>
    <submittedName>
        <fullName evidence="2">Dehydrosqualene desaturase</fullName>
        <ecNumber evidence="2">1.3.8.2</ecNumber>
    </submittedName>
</protein>
<dbReference type="Pfam" id="PF01593">
    <property type="entry name" value="Amino_oxidase"/>
    <property type="match status" value="1"/>
</dbReference>
<dbReference type="InterPro" id="IPR036188">
    <property type="entry name" value="FAD/NAD-bd_sf"/>
</dbReference>
<feature type="domain" description="Amine oxidase" evidence="1">
    <location>
        <begin position="87"/>
        <end position="312"/>
    </location>
</feature>
<sequence length="316" mass="34112">MVEVVPKVAVVGAGMSGLTCARELMQHGVDVTVFDKGRGLGGRMATRRADGGFQFDHGAQYLTPRSAAFTAMLEDAEAAGAVARWQREGKQPAYVGVPGMTGLAKYLAHDLEIRKQTRIDRVVCANNRWQLTWDTGTEMFDRVVITTPAPQIGALLSDEDPFSGALATVTMDPCLTLMVGLSADVDLPFVSRRTPDQDISWIVCDSAKPGRPDATCIVAQASRDWSIRHLELDRDVFAKRMLALLSDAIGGDPIANPAYLSGHRWRYAFVSQPLAQPYLASADRTLFAGGDWCLGARAEDAWTSGQAIADAIAEGI</sequence>
<dbReference type="PRINTS" id="PR00419">
    <property type="entry name" value="ADXRDTASE"/>
</dbReference>
<keyword evidence="3" id="KW-1185">Reference proteome</keyword>
<accession>A0A0M6YLP6</accession>
<proteinExistence type="predicted"/>